<dbReference type="PANTHER" id="PTHR47718:SF3">
    <property type="entry name" value="PROTEIN FAR1-RELATED SEQUENCE 5-LIKE"/>
    <property type="match status" value="1"/>
</dbReference>
<evidence type="ECO:0000256" key="1">
    <source>
        <dbReference type="SAM" id="MobiDB-lite"/>
    </source>
</evidence>
<gene>
    <name evidence="3" type="ORF">HZS61_011295</name>
</gene>
<protein>
    <recommendedName>
        <fullName evidence="2">MULE transposase domain-containing protein</fullName>
    </recommendedName>
</protein>
<sequence length="473" mass="54398">MDQPKSPDPFQQPQQRKRKRRANSDLRQPSPSDYPLEDTGALENIFASYPQMLSTVPQPEGLRGLNEPSWVLQFDHDIHLSNDYPVPNGRPTRATIISTSRRVGVRARDVRAVVQEQYPDSVFTRKDIYNARSLINREKLGGLTPTAALIKLFDDNEIPYLIKWADDDPNRLLGLVWTFPYCLQMWKRFPEVISFDNTYNTNRFKLPLFQATGHTCLGSVFNAAFGLIDNERREGFQFLSESIKQLMAQHSICQPDVIITDFDDSMKAALNDQFPEVQQQLCIHHINSNVLLRAKQRWLKRPSSSSDISGGSDIEAEPPDQIQLNPTDQESISAPVGNDISHTYNGVLAMWKLVLFAETEEAHEKAWINLCKEFNDQRPILRYLHGTYMPVRAQWARCFIRHYRNFGIRVTSGTEASNNNIKGYLLNGMSHLYRLVEAMQDMIRDQRQDFIDACANDEKDNRPKDNHLSSWKA</sequence>
<feature type="domain" description="MULE transposase" evidence="2">
    <location>
        <begin position="192"/>
        <end position="289"/>
    </location>
</feature>
<dbReference type="EMBL" id="JACDXP010000004">
    <property type="protein sequence ID" value="KAF6525500.1"/>
    <property type="molecule type" value="Genomic_DNA"/>
</dbReference>
<dbReference type="Proteomes" id="UP000593570">
    <property type="component" value="Unassembled WGS sequence"/>
</dbReference>
<dbReference type="PANTHER" id="PTHR47718">
    <property type="entry name" value="OS01G0519700 PROTEIN"/>
    <property type="match status" value="1"/>
</dbReference>
<proteinExistence type="predicted"/>
<evidence type="ECO:0000313" key="4">
    <source>
        <dbReference type="Proteomes" id="UP000593570"/>
    </source>
</evidence>
<dbReference type="Pfam" id="PF10551">
    <property type="entry name" value="MULE"/>
    <property type="match status" value="1"/>
</dbReference>
<feature type="compositionally biased region" description="Low complexity" evidence="1">
    <location>
        <begin position="303"/>
        <end position="313"/>
    </location>
</feature>
<evidence type="ECO:0000259" key="2">
    <source>
        <dbReference type="Pfam" id="PF10551"/>
    </source>
</evidence>
<feature type="compositionally biased region" description="Polar residues" evidence="1">
    <location>
        <begin position="322"/>
        <end position="332"/>
    </location>
</feature>
<evidence type="ECO:0000313" key="3">
    <source>
        <dbReference type="EMBL" id="KAF6525500.1"/>
    </source>
</evidence>
<organism evidence="3 4">
    <name type="scientific">Fusarium oxysporum f. sp. conglutinans</name>
    <dbReference type="NCBI Taxonomy" id="100902"/>
    <lineage>
        <taxon>Eukaryota</taxon>
        <taxon>Fungi</taxon>
        <taxon>Dikarya</taxon>
        <taxon>Ascomycota</taxon>
        <taxon>Pezizomycotina</taxon>
        <taxon>Sordariomycetes</taxon>
        <taxon>Hypocreomycetidae</taxon>
        <taxon>Hypocreales</taxon>
        <taxon>Nectriaceae</taxon>
        <taxon>Fusarium</taxon>
        <taxon>Fusarium oxysporum species complex</taxon>
    </lineage>
</organism>
<feature type="region of interest" description="Disordered" evidence="1">
    <location>
        <begin position="1"/>
        <end position="38"/>
    </location>
</feature>
<accession>A0A8H6LP41</accession>
<dbReference type="AlphaFoldDB" id="A0A8H6LP41"/>
<comment type="caution">
    <text evidence="3">The sequence shown here is derived from an EMBL/GenBank/DDBJ whole genome shotgun (WGS) entry which is preliminary data.</text>
</comment>
<feature type="region of interest" description="Disordered" evidence="1">
    <location>
        <begin position="302"/>
        <end position="332"/>
    </location>
</feature>
<reference evidence="3 4" key="1">
    <citation type="journal article" date="2020" name="bioRxiv">
        <title>A chromosome-scale genome assembly for the Fusarium oxysporum strain Fo5176 to establish a model Arabidopsis-fungal pathosystem.</title>
        <authorList>
            <person name="Fokkens L."/>
            <person name="Guo L."/>
            <person name="Dora S."/>
            <person name="Wang B."/>
            <person name="Ye K."/>
            <person name="Sanchez-Rodriguez C."/>
            <person name="Croll D."/>
        </authorList>
    </citation>
    <scope>NUCLEOTIDE SEQUENCE [LARGE SCALE GENOMIC DNA]</scope>
    <source>
        <strain evidence="3 4">Fo5176</strain>
    </source>
</reference>
<name>A0A8H6LP41_FUSOX</name>
<dbReference type="InterPro" id="IPR018289">
    <property type="entry name" value="MULE_transposase_dom"/>
</dbReference>